<evidence type="ECO:0000313" key="2">
    <source>
        <dbReference type="EMBL" id="GAA3631824.1"/>
    </source>
</evidence>
<accession>A0ABP7AGY7</accession>
<dbReference type="RefSeq" id="WP_231484029.1">
    <property type="nucleotide sequence ID" value="NZ_BAAAZO010000011.1"/>
</dbReference>
<feature type="domain" description="HTH marR-type" evidence="1">
    <location>
        <begin position="7"/>
        <end position="142"/>
    </location>
</feature>
<dbReference type="InterPro" id="IPR036388">
    <property type="entry name" value="WH-like_DNA-bd_sf"/>
</dbReference>
<protein>
    <submittedName>
        <fullName evidence="2">MarR family transcriptional regulator</fullName>
    </submittedName>
</protein>
<dbReference type="InterPro" id="IPR036390">
    <property type="entry name" value="WH_DNA-bd_sf"/>
</dbReference>
<dbReference type="InterPro" id="IPR000835">
    <property type="entry name" value="HTH_MarR-typ"/>
</dbReference>
<proteinExistence type="predicted"/>
<reference evidence="3" key="1">
    <citation type="journal article" date="2019" name="Int. J. Syst. Evol. Microbiol.">
        <title>The Global Catalogue of Microorganisms (GCM) 10K type strain sequencing project: providing services to taxonomists for standard genome sequencing and annotation.</title>
        <authorList>
            <consortium name="The Broad Institute Genomics Platform"/>
            <consortium name="The Broad Institute Genome Sequencing Center for Infectious Disease"/>
            <person name="Wu L."/>
            <person name="Ma J."/>
        </authorList>
    </citation>
    <scope>NUCLEOTIDE SEQUENCE [LARGE SCALE GENOMIC DNA]</scope>
    <source>
        <strain evidence="3">JCM 16902</strain>
    </source>
</reference>
<dbReference type="PRINTS" id="PR00598">
    <property type="entry name" value="HTHMARR"/>
</dbReference>
<dbReference type="SUPFAM" id="SSF46785">
    <property type="entry name" value="Winged helix' DNA-binding domain"/>
    <property type="match status" value="1"/>
</dbReference>
<evidence type="ECO:0000313" key="3">
    <source>
        <dbReference type="Proteomes" id="UP001501074"/>
    </source>
</evidence>
<name>A0ABP7AGY7_9ACTN</name>
<dbReference type="Pfam" id="PF01047">
    <property type="entry name" value="MarR"/>
    <property type="match status" value="1"/>
</dbReference>
<dbReference type="Gene3D" id="1.10.10.10">
    <property type="entry name" value="Winged helix-like DNA-binding domain superfamily/Winged helix DNA-binding domain"/>
    <property type="match status" value="1"/>
</dbReference>
<dbReference type="EMBL" id="BAAAZO010000011">
    <property type="protein sequence ID" value="GAA3631824.1"/>
    <property type="molecule type" value="Genomic_DNA"/>
</dbReference>
<dbReference type="InterPro" id="IPR039422">
    <property type="entry name" value="MarR/SlyA-like"/>
</dbReference>
<keyword evidence="3" id="KW-1185">Reference proteome</keyword>
<dbReference type="PROSITE" id="PS50995">
    <property type="entry name" value="HTH_MARR_2"/>
    <property type="match status" value="1"/>
</dbReference>
<sequence length="145" mass="16300">MSTQEEDETLAEAFWSVSRTLRHRSHESISPLGITPAQARAIGVLRRHGRMRISSLSDHLRIAPRSGTEVVDALQVRGLVLRSPDPDDRRATLVTLSSQGEEIAEAVRKARAAEAEQFFDRLDEADRRELARIIGLLRRPDTQQP</sequence>
<dbReference type="Proteomes" id="UP001501074">
    <property type="component" value="Unassembled WGS sequence"/>
</dbReference>
<dbReference type="SMART" id="SM00347">
    <property type="entry name" value="HTH_MARR"/>
    <property type="match status" value="1"/>
</dbReference>
<comment type="caution">
    <text evidence="2">The sequence shown here is derived from an EMBL/GenBank/DDBJ whole genome shotgun (WGS) entry which is preliminary data.</text>
</comment>
<dbReference type="PANTHER" id="PTHR33164:SF57">
    <property type="entry name" value="MARR-FAMILY TRANSCRIPTIONAL REGULATOR"/>
    <property type="match status" value="1"/>
</dbReference>
<evidence type="ECO:0000259" key="1">
    <source>
        <dbReference type="PROSITE" id="PS50995"/>
    </source>
</evidence>
<organism evidence="2 3">
    <name type="scientific">Kineosporia mesophila</name>
    <dbReference type="NCBI Taxonomy" id="566012"/>
    <lineage>
        <taxon>Bacteria</taxon>
        <taxon>Bacillati</taxon>
        <taxon>Actinomycetota</taxon>
        <taxon>Actinomycetes</taxon>
        <taxon>Kineosporiales</taxon>
        <taxon>Kineosporiaceae</taxon>
        <taxon>Kineosporia</taxon>
    </lineage>
</organism>
<dbReference type="PANTHER" id="PTHR33164">
    <property type="entry name" value="TRANSCRIPTIONAL REGULATOR, MARR FAMILY"/>
    <property type="match status" value="1"/>
</dbReference>
<gene>
    <name evidence="2" type="ORF">GCM10022223_57410</name>
</gene>